<dbReference type="SUPFAM" id="SSF55031">
    <property type="entry name" value="Bacterial exopeptidase dimerisation domain"/>
    <property type="match status" value="1"/>
</dbReference>
<keyword evidence="4" id="KW-0862">Zinc</keyword>
<keyword evidence="2" id="KW-0479">Metal-binding</keyword>
<dbReference type="AlphaFoldDB" id="A0A839ADE6"/>
<feature type="domain" description="Peptidase M20 dimerisation" evidence="6">
    <location>
        <begin position="178"/>
        <end position="265"/>
    </location>
</feature>
<dbReference type="Pfam" id="PF07687">
    <property type="entry name" value="M20_dimer"/>
    <property type="match status" value="1"/>
</dbReference>
<reference evidence="7 8" key="1">
    <citation type="submission" date="2020-07" db="EMBL/GenBank/DDBJ databases">
        <title>Stappia sp., F7233, whole genome shotgun sequencing project.</title>
        <authorList>
            <person name="Jiang S."/>
            <person name="Liu Z.W."/>
            <person name="Du Z.J."/>
        </authorList>
    </citation>
    <scope>NUCLEOTIDE SEQUENCE [LARGE SCALE GENOMIC DNA]</scope>
    <source>
        <strain evidence="7 8">F7233</strain>
    </source>
</reference>
<dbReference type="GO" id="GO:0016787">
    <property type="term" value="F:hydrolase activity"/>
    <property type="evidence" value="ECO:0007669"/>
    <property type="project" value="UniProtKB-KW"/>
</dbReference>
<evidence type="ECO:0000256" key="3">
    <source>
        <dbReference type="ARBA" id="ARBA00022801"/>
    </source>
</evidence>
<dbReference type="Gene3D" id="3.40.630.10">
    <property type="entry name" value="Zn peptidases"/>
    <property type="match status" value="1"/>
</dbReference>
<dbReference type="InterPro" id="IPR002933">
    <property type="entry name" value="Peptidase_M20"/>
</dbReference>
<feature type="active site" description="Proton acceptor" evidence="5">
    <location>
        <position position="143"/>
    </location>
</feature>
<dbReference type="PANTHER" id="PTHR43808:SF9">
    <property type="entry name" value="BLL0789 PROTEIN"/>
    <property type="match status" value="1"/>
</dbReference>
<keyword evidence="3" id="KW-0378">Hydrolase</keyword>
<dbReference type="InterPro" id="IPR011650">
    <property type="entry name" value="Peptidase_M20_dimer"/>
</dbReference>
<dbReference type="InterPro" id="IPR050072">
    <property type="entry name" value="Peptidase_M20A"/>
</dbReference>
<dbReference type="EMBL" id="JACFXV010000043">
    <property type="protein sequence ID" value="MBA5776857.1"/>
    <property type="molecule type" value="Genomic_DNA"/>
</dbReference>
<dbReference type="InterPro" id="IPR001261">
    <property type="entry name" value="ArgE/DapE_CS"/>
</dbReference>
<evidence type="ECO:0000256" key="1">
    <source>
        <dbReference type="ARBA" id="ARBA00001947"/>
    </source>
</evidence>
<dbReference type="PROSITE" id="PS00758">
    <property type="entry name" value="ARGE_DAPE_CPG2_1"/>
    <property type="match status" value="1"/>
</dbReference>
<organism evidence="7 8">
    <name type="scientific">Stappia albiluteola</name>
    <dbReference type="NCBI Taxonomy" id="2758565"/>
    <lineage>
        <taxon>Bacteria</taxon>
        <taxon>Pseudomonadati</taxon>
        <taxon>Pseudomonadota</taxon>
        <taxon>Alphaproteobacteria</taxon>
        <taxon>Hyphomicrobiales</taxon>
        <taxon>Stappiaceae</taxon>
        <taxon>Stappia</taxon>
    </lineage>
</organism>
<sequence length="374" mass="40098">MTDANAEALLEGLLRWVKIETHTPAAANLDRLMGMVAGEASGFGAGIRRFPGRDGRGGHLLVTSPWGGNSAPYILVMSHLDTVHPLGTIEKALPVRRDGDKVYGPGIFDMKASAFIALAAMRELAEARATPPLPVWHLFTSDEEVGSQTSRDLIEDLAANAKYCLVTEPTRDRNEVVTARKGVGRFTISVEGRPSHSGVRHEEGRSAIRELAHQILQLEAMTDYERGITVNVGEITGGSGINVVPQFASAEVDLRVPTPALAEEMLTRIGGLQAVTPDVRVTVTGGMNRPPFDQSEGSRALFEHVRSIGAELGLELRGIHTGGGSDANFVADRVPVIDGLGALGNGAHTLDEHILVSSLVPRMTLMRRLYETLA</sequence>
<dbReference type="PIRSF" id="PIRSF037238">
    <property type="entry name" value="Carboxypeptidase_G2"/>
    <property type="match status" value="1"/>
</dbReference>
<dbReference type="Gene3D" id="3.30.70.360">
    <property type="match status" value="1"/>
</dbReference>
<evidence type="ECO:0000256" key="5">
    <source>
        <dbReference type="PIRSR" id="PIRSR037238-1"/>
    </source>
</evidence>
<gene>
    <name evidence="7" type="ORF">H2509_06910</name>
</gene>
<comment type="caution">
    <text evidence="7">The sequence shown here is derived from an EMBL/GenBank/DDBJ whole genome shotgun (WGS) entry which is preliminary data.</text>
</comment>
<dbReference type="GO" id="GO:0046872">
    <property type="term" value="F:metal ion binding"/>
    <property type="evidence" value="ECO:0007669"/>
    <property type="project" value="UniProtKB-KW"/>
</dbReference>
<evidence type="ECO:0000313" key="8">
    <source>
        <dbReference type="Proteomes" id="UP000541109"/>
    </source>
</evidence>
<dbReference type="InterPro" id="IPR017150">
    <property type="entry name" value="Pept_M20_glutamate_carboxypep"/>
</dbReference>
<dbReference type="InterPro" id="IPR036264">
    <property type="entry name" value="Bact_exopeptidase_dim_dom"/>
</dbReference>
<dbReference type="PANTHER" id="PTHR43808">
    <property type="entry name" value="ACETYLORNITHINE DEACETYLASE"/>
    <property type="match status" value="1"/>
</dbReference>
<comment type="cofactor">
    <cofactor evidence="1">
        <name>Zn(2+)</name>
        <dbReference type="ChEBI" id="CHEBI:29105"/>
    </cofactor>
</comment>
<dbReference type="RefSeq" id="WP_182163610.1">
    <property type="nucleotide sequence ID" value="NZ_JACFXV010000043.1"/>
</dbReference>
<accession>A0A839ADE6</accession>
<dbReference type="Proteomes" id="UP000541109">
    <property type="component" value="Unassembled WGS sequence"/>
</dbReference>
<dbReference type="Pfam" id="PF01546">
    <property type="entry name" value="Peptidase_M20"/>
    <property type="match status" value="1"/>
</dbReference>
<evidence type="ECO:0000256" key="2">
    <source>
        <dbReference type="ARBA" id="ARBA00022723"/>
    </source>
</evidence>
<evidence type="ECO:0000256" key="4">
    <source>
        <dbReference type="ARBA" id="ARBA00022833"/>
    </source>
</evidence>
<keyword evidence="8" id="KW-1185">Reference proteome</keyword>
<evidence type="ECO:0000313" key="7">
    <source>
        <dbReference type="EMBL" id="MBA5776857.1"/>
    </source>
</evidence>
<protein>
    <submittedName>
        <fullName evidence="7">M20 family metallopeptidase</fullName>
    </submittedName>
</protein>
<dbReference type="SUPFAM" id="SSF53187">
    <property type="entry name" value="Zn-dependent exopeptidases"/>
    <property type="match status" value="1"/>
</dbReference>
<feature type="active site" evidence="5">
    <location>
        <position position="81"/>
    </location>
</feature>
<proteinExistence type="predicted"/>
<dbReference type="CDD" id="cd03885">
    <property type="entry name" value="M20_CPDG2"/>
    <property type="match status" value="1"/>
</dbReference>
<name>A0A839ADE6_9HYPH</name>
<evidence type="ECO:0000259" key="6">
    <source>
        <dbReference type="Pfam" id="PF07687"/>
    </source>
</evidence>